<dbReference type="EMBL" id="KL142411">
    <property type="protein sequence ID" value="KDR67906.1"/>
    <property type="molecule type" value="Genomic_DNA"/>
</dbReference>
<proteinExistence type="predicted"/>
<feature type="compositionally biased region" description="Acidic residues" evidence="1">
    <location>
        <begin position="143"/>
        <end position="163"/>
    </location>
</feature>
<dbReference type="OrthoDB" id="3053907at2759"/>
<dbReference type="HOGENOM" id="CLU_046441_0_0_1"/>
<protein>
    <submittedName>
        <fullName evidence="2">Uncharacterized protein</fullName>
    </submittedName>
</protein>
<name>A0A067SAL3_GALM3</name>
<feature type="compositionally biased region" description="Basic residues" evidence="1">
    <location>
        <begin position="176"/>
        <end position="187"/>
    </location>
</feature>
<accession>A0A067SAL3</accession>
<evidence type="ECO:0000256" key="1">
    <source>
        <dbReference type="SAM" id="MobiDB-lite"/>
    </source>
</evidence>
<evidence type="ECO:0000313" key="2">
    <source>
        <dbReference type="EMBL" id="KDR67906.1"/>
    </source>
</evidence>
<dbReference type="Proteomes" id="UP000027222">
    <property type="component" value="Unassembled WGS sequence"/>
</dbReference>
<gene>
    <name evidence="2" type="ORF">GALMADRAFT_146658</name>
</gene>
<keyword evidence="3" id="KW-1185">Reference proteome</keyword>
<sequence length="469" mass="55043">MSSETPVLLPISTWSLELNRLLTASFIELEKSSIDKVTRVLWEKELLAKIAVDHLKFMPPIKTWLMRSLSMDVKALSDLEILQFFVGNQFWQKYNPEEAMKYLKQLQHIVDKMQFGTNQPQHHQLNFLEDITQHDFVAEENSVEFIEDSEKEEDDDSDYEEGFDSLSISSGPQSPPRKRQKQPKRTINRIQRTTSVNSSVSSVTFEAFNNMPILSNNQSTWNQTLEANPSFWELKCLSWKTLLDAAYELRKDTTLSQERNEEEYQNVVGVLREIRKVQRGIYSRAEWQEAVKSSQLAKSVKLWSSPYMLLHCKASFAVSLIRRNRITESLSLILYSWIPKEEVLTWMPLDKVPTFSLNGPRKLEGKELLQFFKEYPDVIPRQSYPSSVYFLLNLDNFIIVYKQWLAFALHEADQLKERDWYKYDLNALKQENEMQDLYSGLIRLLEQQIRSGHLTSYYESFDLSKTHSL</sequence>
<reference evidence="3" key="1">
    <citation type="journal article" date="2014" name="Proc. Natl. Acad. Sci. U.S.A.">
        <title>Extensive sampling of basidiomycete genomes demonstrates inadequacy of the white-rot/brown-rot paradigm for wood decay fungi.</title>
        <authorList>
            <person name="Riley R."/>
            <person name="Salamov A.A."/>
            <person name="Brown D.W."/>
            <person name="Nagy L.G."/>
            <person name="Floudas D."/>
            <person name="Held B.W."/>
            <person name="Levasseur A."/>
            <person name="Lombard V."/>
            <person name="Morin E."/>
            <person name="Otillar R."/>
            <person name="Lindquist E.A."/>
            <person name="Sun H."/>
            <person name="LaButti K.M."/>
            <person name="Schmutz J."/>
            <person name="Jabbour D."/>
            <person name="Luo H."/>
            <person name="Baker S.E."/>
            <person name="Pisabarro A.G."/>
            <person name="Walton J.D."/>
            <person name="Blanchette R.A."/>
            <person name="Henrissat B."/>
            <person name="Martin F."/>
            <person name="Cullen D."/>
            <person name="Hibbett D.S."/>
            <person name="Grigoriev I.V."/>
        </authorList>
    </citation>
    <scope>NUCLEOTIDE SEQUENCE [LARGE SCALE GENOMIC DNA]</scope>
    <source>
        <strain evidence="3">CBS 339.88</strain>
    </source>
</reference>
<organism evidence="2 3">
    <name type="scientific">Galerina marginata (strain CBS 339.88)</name>
    <dbReference type="NCBI Taxonomy" id="685588"/>
    <lineage>
        <taxon>Eukaryota</taxon>
        <taxon>Fungi</taxon>
        <taxon>Dikarya</taxon>
        <taxon>Basidiomycota</taxon>
        <taxon>Agaricomycotina</taxon>
        <taxon>Agaricomycetes</taxon>
        <taxon>Agaricomycetidae</taxon>
        <taxon>Agaricales</taxon>
        <taxon>Agaricineae</taxon>
        <taxon>Strophariaceae</taxon>
        <taxon>Galerina</taxon>
    </lineage>
</organism>
<dbReference type="AlphaFoldDB" id="A0A067SAL3"/>
<evidence type="ECO:0000313" key="3">
    <source>
        <dbReference type="Proteomes" id="UP000027222"/>
    </source>
</evidence>
<feature type="region of interest" description="Disordered" evidence="1">
    <location>
        <begin position="143"/>
        <end position="195"/>
    </location>
</feature>